<reference evidence="1 2" key="1">
    <citation type="submission" date="2024-06" db="EMBL/GenBank/DDBJ databases">
        <title>The Natural Products Discovery Center: Release of the First 8490 Sequenced Strains for Exploring Actinobacteria Biosynthetic Diversity.</title>
        <authorList>
            <person name="Kalkreuter E."/>
            <person name="Kautsar S.A."/>
            <person name="Yang D."/>
            <person name="Bader C.D."/>
            <person name="Teijaro C.N."/>
            <person name="Fluegel L."/>
            <person name="Davis C.M."/>
            <person name="Simpson J.R."/>
            <person name="Lauterbach L."/>
            <person name="Steele A.D."/>
            <person name="Gui C."/>
            <person name="Meng S."/>
            <person name="Li G."/>
            <person name="Viehrig K."/>
            <person name="Ye F."/>
            <person name="Su P."/>
            <person name="Kiefer A.F."/>
            <person name="Nichols A."/>
            <person name="Cepeda A.J."/>
            <person name="Yan W."/>
            <person name="Fan B."/>
            <person name="Jiang Y."/>
            <person name="Adhikari A."/>
            <person name="Zheng C.-J."/>
            <person name="Schuster L."/>
            <person name="Cowan T.M."/>
            <person name="Smanski M.J."/>
            <person name="Chevrette M.G."/>
            <person name="De Carvalho L.P.S."/>
            <person name="Shen B."/>
        </authorList>
    </citation>
    <scope>NUCLEOTIDE SEQUENCE [LARGE SCALE GENOMIC DNA]</scope>
    <source>
        <strain evidence="1 2">NPDC000634</strain>
    </source>
</reference>
<name>A0ABV1VW74_9ACTN</name>
<comment type="caution">
    <text evidence="1">The sequence shown here is derived from an EMBL/GenBank/DDBJ whole genome shotgun (WGS) entry which is preliminary data.</text>
</comment>
<dbReference type="Proteomes" id="UP001458415">
    <property type="component" value="Unassembled WGS sequence"/>
</dbReference>
<keyword evidence="2" id="KW-1185">Reference proteome</keyword>
<protein>
    <submittedName>
        <fullName evidence="1">Uncharacterized protein</fullName>
    </submittedName>
</protein>
<dbReference type="EMBL" id="JBEPCU010000028">
    <property type="protein sequence ID" value="MER6976189.1"/>
    <property type="molecule type" value="Genomic_DNA"/>
</dbReference>
<organism evidence="1 2">
    <name type="scientific">Streptomyces carpinensis</name>
    <dbReference type="NCBI Taxonomy" id="66369"/>
    <lineage>
        <taxon>Bacteria</taxon>
        <taxon>Bacillati</taxon>
        <taxon>Actinomycetota</taxon>
        <taxon>Actinomycetes</taxon>
        <taxon>Kitasatosporales</taxon>
        <taxon>Streptomycetaceae</taxon>
        <taxon>Streptomyces</taxon>
    </lineage>
</organism>
<evidence type="ECO:0000313" key="1">
    <source>
        <dbReference type="EMBL" id="MER6976189.1"/>
    </source>
</evidence>
<proteinExistence type="predicted"/>
<dbReference type="RefSeq" id="WP_086724813.1">
    <property type="nucleotide sequence ID" value="NZ_MUBM01000073.1"/>
</dbReference>
<sequence>MTAATQFIDATDAYVKVRKDVISHRPAYMLAVVPQLIRPSVRLENEVTAVERTPRSSCTSE</sequence>
<evidence type="ECO:0000313" key="2">
    <source>
        <dbReference type="Proteomes" id="UP001458415"/>
    </source>
</evidence>
<gene>
    <name evidence="1" type="ORF">ABT317_03840</name>
</gene>
<accession>A0ABV1VW74</accession>